<evidence type="ECO:0000256" key="2">
    <source>
        <dbReference type="ARBA" id="ARBA00022801"/>
    </source>
</evidence>
<organism evidence="7 8">
    <name type="scientific">Manduca sexta</name>
    <name type="common">Tobacco hawkmoth</name>
    <name type="synonym">Tobacco hornworm</name>
    <dbReference type="NCBI Taxonomy" id="7130"/>
    <lineage>
        <taxon>Eukaryota</taxon>
        <taxon>Metazoa</taxon>
        <taxon>Ecdysozoa</taxon>
        <taxon>Arthropoda</taxon>
        <taxon>Hexapoda</taxon>
        <taxon>Insecta</taxon>
        <taxon>Pterygota</taxon>
        <taxon>Neoptera</taxon>
        <taxon>Endopterygota</taxon>
        <taxon>Lepidoptera</taxon>
        <taxon>Glossata</taxon>
        <taxon>Ditrysia</taxon>
        <taxon>Bombycoidea</taxon>
        <taxon>Sphingidae</taxon>
        <taxon>Sphinginae</taxon>
        <taxon>Sphingini</taxon>
        <taxon>Manduca</taxon>
    </lineage>
</organism>
<evidence type="ECO:0000256" key="1">
    <source>
        <dbReference type="ARBA" id="ARBA00022670"/>
    </source>
</evidence>
<comment type="caution">
    <text evidence="7">The sequence shown here is derived from an EMBL/GenBank/DDBJ whole genome shotgun (WGS) entry which is preliminary data.</text>
</comment>
<keyword evidence="8" id="KW-1185">Reference proteome</keyword>
<dbReference type="EMBL" id="JH668433">
    <property type="protein sequence ID" value="KAG6452932.1"/>
    <property type="molecule type" value="Genomic_DNA"/>
</dbReference>
<dbReference type="InterPro" id="IPR001254">
    <property type="entry name" value="Trypsin_dom"/>
</dbReference>
<proteinExistence type="predicted"/>
<protein>
    <recommendedName>
        <fullName evidence="6">Peptidase S1 domain-containing protein</fullName>
    </recommendedName>
</protein>
<name>A0A922CNM1_MANSE</name>
<evidence type="ECO:0000259" key="6">
    <source>
        <dbReference type="PROSITE" id="PS50240"/>
    </source>
</evidence>
<reference evidence="7" key="1">
    <citation type="journal article" date="2016" name="Insect Biochem. Mol. Biol.">
        <title>Multifaceted biological insights from a draft genome sequence of the tobacco hornworm moth, Manduca sexta.</title>
        <authorList>
            <person name="Kanost M.R."/>
            <person name="Arrese E.L."/>
            <person name="Cao X."/>
            <person name="Chen Y.R."/>
            <person name="Chellapilla S."/>
            <person name="Goldsmith M.R."/>
            <person name="Grosse-Wilde E."/>
            <person name="Heckel D.G."/>
            <person name="Herndon N."/>
            <person name="Jiang H."/>
            <person name="Papanicolaou A."/>
            <person name="Qu J."/>
            <person name="Soulages J.L."/>
            <person name="Vogel H."/>
            <person name="Walters J."/>
            <person name="Waterhouse R.M."/>
            <person name="Ahn S.J."/>
            <person name="Almeida F.C."/>
            <person name="An C."/>
            <person name="Aqrawi P."/>
            <person name="Bretschneider A."/>
            <person name="Bryant W.B."/>
            <person name="Bucks S."/>
            <person name="Chao H."/>
            <person name="Chevignon G."/>
            <person name="Christen J.M."/>
            <person name="Clarke D.F."/>
            <person name="Dittmer N.T."/>
            <person name="Ferguson L.C.F."/>
            <person name="Garavelou S."/>
            <person name="Gordon K.H.J."/>
            <person name="Gunaratna R.T."/>
            <person name="Han Y."/>
            <person name="Hauser F."/>
            <person name="He Y."/>
            <person name="Heidel-Fischer H."/>
            <person name="Hirsh A."/>
            <person name="Hu Y."/>
            <person name="Jiang H."/>
            <person name="Kalra D."/>
            <person name="Klinner C."/>
            <person name="Konig C."/>
            <person name="Kovar C."/>
            <person name="Kroll A.R."/>
            <person name="Kuwar S.S."/>
            <person name="Lee S.L."/>
            <person name="Lehman R."/>
            <person name="Li K."/>
            <person name="Li Z."/>
            <person name="Liang H."/>
            <person name="Lovelace S."/>
            <person name="Lu Z."/>
            <person name="Mansfield J.H."/>
            <person name="McCulloch K.J."/>
            <person name="Mathew T."/>
            <person name="Morton B."/>
            <person name="Muzny D.M."/>
            <person name="Neunemann D."/>
            <person name="Ongeri F."/>
            <person name="Pauchet Y."/>
            <person name="Pu L.L."/>
            <person name="Pyrousis I."/>
            <person name="Rao X.J."/>
            <person name="Redding A."/>
            <person name="Roesel C."/>
            <person name="Sanchez-Gracia A."/>
            <person name="Schaack S."/>
            <person name="Shukla A."/>
            <person name="Tetreau G."/>
            <person name="Wang Y."/>
            <person name="Xiong G.H."/>
            <person name="Traut W."/>
            <person name="Walsh T.K."/>
            <person name="Worley K.C."/>
            <person name="Wu D."/>
            <person name="Wu W."/>
            <person name="Wu Y.Q."/>
            <person name="Zhang X."/>
            <person name="Zou Z."/>
            <person name="Zucker H."/>
            <person name="Briscoe A.D."/>
            <person name="Burmester T."/>
            <person name="Clem R.J."/>
            <person name="Feyereisen R."/>
            <person name="Grimmelikhuijzen C.J.P."/>
            <person name="Hamodrakas S.J."/>
            <person name="Hansson B.S."/>
            <person name="Huguet E."/>
            <person name="Jermiin L.S."/>
            <person name="Lan Q."/>
            <person name="Lehman H.K."/>
            <person name="Lorenzen M."/>
            <person name="Merzendorfer H."/>
            <person name="Michalopoulos I."/>
            <person name="Morton D.B."/>
            <person name="Muthukrishnan S."/>
            <person name="Oakeshott J.G."/>
            <person name="Palmer W."/>
            <person name="Park Y."/>
            <person name="Passarelli A.L."/>
            <person name="Rozas J."/>
            <person name="Schwartz L.M."/>
            <person name="Smith W."/>
            <person name="Southgate A."/>
            <person name="Vilcinskas A."/>
            <person name="Vogt R."/>
            <person name="Wang P."/>
            <person name="Werren J."/>
            <person name="Yu X.Q."/>
            <person name="Zhou J.J."/>
            <person name="Brown S.J."/>
            <person name="Scherer S.E."/>
            <person name="Richards S."/>
            <person name="Blissard G.W."/>
        </authorList>
    </citation>
    <scope>NUCLEOTIDE SEQUENCE</scope>
</reference>
<dbReference type="GO" id="GO:0006508">
    <property type="term" value="P:proteolysis"/>
    <property type="evidence" value="ECO:0007669"/>
    <property type="project" value="UniProtKB-KW"/>
</dbReference>
<keyword evidence="4" id="KW-1015">Disulfide bond</keyword>
<keyword evidence="1" id="KW-0645">Protease</keyword>
<evidence type="ECO:0000256" key="4">
    <source>
        <dbReference type="ARBA" id="ARBA00023157"/>
    </source>
</evidence>
<dbReference type="PROSITE" id="PS50240">
    <property type="entry name" value="TRYPSIN_DOM"/>
    <property type="match status" value="1"/>
</dbReference>
<gene>
    <name evidence="7" type="ORF">O3G_MSEX007871</name>
</gene>
<keyword evidence="5" id="KW-0732">Signal</keyword>
<dbReference type="AlphaFoldDB" id="A0A922CNM1"/>
<dbReference type="Pfam" id="PF00089">
    <property type="entry name" value="Trypsin"/>
    <property type="match status" value="1"/>
</dbReference>
<feature type="chain" id="PRO_5036746324" description="Peptidase S1 domain-containing protein" evidence="5">
    <location>
        <begin position="19"/>
        <end position="795"/>
    </location>
</feature>
<dbReference type="SMART" id="SM00020">
    <property type="entry name" value="Tryp_SPc"/>
    <property type="match status" value="1"/>
</dbReference>
<dbReference type="InterPro" id="IPR050430">
    <property type="entry name" value="Peptidase_S1"/>
</dbReference>
<dbReference type="GO" id="GO:0004252">
    <property type="term" value="F:serine-type endopeptidase activity"/>
    <property type="evidence" value="ECO:0007669"/>
    <property type="project" value="InterPro"/>
</dbReference>
<feature type="domain" description="Peptidase S1" evidence="6">
    <location>
        <begin position="228"/>
        <end position="465"/>
    </location>
</feature>
<evidence type="ECO:0000313" key="8">
    <source>
        <dbReference type="Proteomes" id="UP000791440"/>
    </source>
</evidence>
<keyword evidence="3" id="KW-0720">Serine protease</keyword>
<reference evidence="7" key="2">
    <citation type="submission" date="2020-12" db="EMBL/GenBank/DDBJ databases">
        <authorList>
            <person name="Kanost M."/>
        </authorList>
    </citation>
    <scope>NUCLEOTIDE SEQUENCE</scope>
</reference>
<evidence type="ECO:0000256" key="3">
    <source>
        <dbReference type="ARBA" id="ARBA00022825"/>
    </source>
</evidence>
<keyword evidence="2" id="KW-0378">Hydrolase</keyword>
<dbReference type="PANTHER" id="PTHR24276">
    <property type="entry name" value="POLYSERASE-RELATED"/>
    <property type="match status" value="1"/>
</dbReference>
<feature type="signal peptide" evidence="5">
    <location>
        <begin position="1"/>
        <end position="18"/>
    </location>
</feature>
<dbReference type="Proteomes" id="UP000791440">
    <property type="component" value="Unassembled WGS sequence"/>
</dbReference>
<evidence type="ECO:0000256" key="5">
    <source>
        <dbReference type="SAM" id="SignalP"/>
    </source>
</evidence>
<dbReference type="PANTHER" id="PTHR24276:SF91">
    <property type="entry name" value="AT26814P-RELATED"/>
    <property type="match status" value="1"/>
</dbReference>
<sequence length="795" mass="90844">MLLLSLFSFFASLGLVSLKANNLVNILELKDNLFYTVNENIHSIINKMFSVLRLKSDFLKSNKIHLLLTMHSDLNNIAVKNFNVCKEITNITKFKNSSHKNNDNLLLIEIIDQIIKESNLENNVQNTVKTTFNKNTKENKVNHSEEKILNNYTMASNSIESLDFLEDFLSKINELTVDNFVMEISNETLNNGTDIFKLGKTNYNNLKLWSPPTFNEREELFNLTNRRIYKGKRTKIKKYPFMASVHVINEFMCAGSIISKNFVITAASCLQIVFNNKKFRENPSSIFIRVGSDYTKRYGETIPIRELHYHPEYEPFSLKNNLALLKIARPLKSLKKKGKIRRIQYDRTKTKLEDGEVTIIGWGATDDVIGVKKYQPLAVANIDVYDFDKCQEIYSQNYVIESNFCVGFVSKGGGACNKDVGGPGVVNGVLVGVISFGPPVCGTPGMPTVLVKLGYYATWIESVINQASTSAASAKFRTSAQAKTAEFPPTSTKLEERYPLNPNYVRTGTKQDYPEEVAILNQILNDVILSNKTVVDDILYGALEDDFSDIFKPSTKVKIHEHPLANKSLFLLPEIHDFGKEHQPNVTEELTTSSPLLTTTHPGLNVHYLDDYGERIRYLEAAYHLMTVLTLPTPRTPTTTEELRHITDRIGRASSITLLELDDTDDVYSKVVSSEDSEQVSDNYEDQSKEIYEESEGMSIDVEAMTEREVTYLTPISNIERVKDKEYTFFVDRNVNKHNPKIMEAKSKMFLKKPYTSKGMRKATRILYKKKFFAENDEKFRSKTQKRKKIRFRFQ</sequence>
<accession>A0A922CNM1</accession>
<dbReference type="CDD" id="cd00190">
    <property type="entry name" value="Tryp_SPc"/>
    <property type="match status" value="1"/>
</dbReference>
<evidence type="ECO:0000313" key="7">
    <source>
        <dbReference type="EMBL" id="KAG6452932.1"/>
    </source>
</evidence>